<dbReference type="GO" id="GO:1904680">
    <property type="term" value="F:peptide transmembrane transporter activity"/>
    <property type="evidence" value="ECO:0007669"/>
    <property type="project" value="TreeGrafter"/>
</dbReference>
<dbReference type="EMBL" id="CADCVF010000011">
    <property type="protein sequence ID" value="CAA9446753.1"/>
    <property type="molecule type" value="Genomic_DNA"/>
</dbReference>
<dbReference type="Pfam" id="PF00496">
    <property type="entry name" value="SBP_bac_5"/>
    <property type="match status" value="1"/>
</dbReference>
<dbReference type="Gene3D" id="3.10.105.10">
    <property type="entry name" value="Dipeptide-binding Protein, Domain 3"/>
    <property type="match status" value="1"/>
</dbReference>
<gene>
    <name evidence="2" type="ORF">AVDCRST_MAG58-502</name>
</gene>
<dbReference type="PROSITE" id="PS51257">
    <property type="entry name" value="PROKAR_LIPOPROTEIN"/>
    <property type="match status" value="1"/>
</dbReference>
<dbReference type="Gene3D" id="3.40.190.10">
    <property type="entry name" value="Periplasmic binding protein-like II"/>
    <property type="match status" value="1"/>
</dbReference>
<sequence>MSTGKRIYRPRELSRRQFLGLGAAGAGLLLAGCGGGGQGYGEGGGGGAAEFHGAYPYQLPPIGHYNTFVTNAFFQLTLYQDVLEMPMAMYRWAERKYVPYMATEWGYEPPDVFKVTLRKGAKWSDGSEFTSKDIVATFNILRLQEQLAWNYLASVEPDDEYNLTFKMKDPSTVVERLVLRERIRAHSVYGEWSDKAQQLFDSDADSESKEYRDVVTKFEEFRPEQLVVSGPYNIDKKSITESQLTMDKVDTAWNADRTNFDRMIIYNGEVPAVTPIVLSKDIDYATHGFPLATEKSFKDQGIRILRPPTYSGPALYFNYAKIKAVADPKVRQAIAHAVDMYENATVSLADSARRSEYMTGVSDVLIKDWVSEQDLAGMNPYEHDPDKATSMMEDLGFEKDGGVWVSPEGERMEYELGAPAEFADWSAAAKNLADQLTSFGIKTTVRTVTFTQWEPRVLDGQFEMGIQAWGQGQPHPVYSFQHPLITYNVAASGGGISYDMTQDTESFGEVDLEELIIQTASGLDEEGQKATVTKLSKIFNELLPVIPLWERLGNNPALDGERVTGWLPDSNPIYQNSPYEDSFAVMMIMDGTLKPAGQ</sequence>
<dbReference type="AlphaFoldDB" id="A0A6J4QJR6"/>
<dbReference type="GO" id="GO:0015833">
    <property type="term" value="P:peptide transport"/>
    <property type="evidence" value="ECO:0007669"/>
    <property type="project" value="TreeGrafter"/>
</dbReference>
<evidence type="ECO:0000313" key="2">
    <source>
        <dbReference type="EMBL" id="CAA9446753.1"/>
    </source>
</evidence>
<organism evidence="2">
    <name type="scientific">uncultured Rubrobacteraceae bacterium</name>
    <dbReference type="NCBI Taxonomy" id="349277"/>
    <lineage>
        <taxon>Bacteria</taxon>
        <taxon>Bacillati</taxon>
        <taxon>Actinomycetota</taxon>
        <taxon>Rubrobacteria</taxon>
        <taxon>Rubrobacterales</taxon>
        <taxon>Rubrobacteraceae</taxon>
        <taxon>environmental samples</taxon>
    </lineage>
</organism>
<dbReference type="Gene3D" id="3.90.76.10">
    <property type="entry name" value="Dipeptide-binding Protein, Domain 1"/>
    <property type="match status" value="1"/>
</dbReference>
<proteinExistence type="predicted"/>
<dbReference type="InterPro" id="IPR006311">
    <property type="entry name" value="TAT_signal"/>
</dbReference>
<name>A0A6J4QJR6_9ACTN</name>
<dbReference type="InterPro" id="IPR000914">
    <property type="entry name" value="SBP_5_dom"/>
</dbReference>
<protein>
    <submittedName>
        <fullName evidence="2">ABC transporter, substrate-binding protein (Cluster 5, nickel/peptides/opines)</fullName>
    </submittedName>
</protein>
<accession>A0A6J4QJR6</accession>
<feature type="domain" description="Solute-binding protein family 5" evidence="1">
    <location>
        <begin position="96"/>
        <end position="482"/>
    </location>
</feature>
<reference evidence="2" key="1">
    <citation type="submission" date="2020-02" db="EMBL/GenBank/DDBJ databases">
        <authorList>
            <person name="Meier V. D."/>
        </authorList>
    </citation>
    <scope>NUCLEOTIDE SEQUENCE</scope>
    <source>
        <strain evidence="2">AVDCRST_MAG58</strain>
    </source>
</reference>
<dbReference type="SUPFAM" id="SSF53850">
    <property type="entry name" value="Periplasmic binding protein-like II"/>
    <property type="match status" value="1"/>
</dbReference>
<dbReference type="PANTHER" id="PTHR30290">
    <property type="entry name" value="PERIPLASMIC BINDING COMPONENT OF ABC TRANSPORTER"/>
    <property type="match status" value="1"/>
</dbReference>
<evidence type="ECO:0000259" key="1">
    <source>
        <dbReference type="Pfam" id="PF00496"/>
    </source>
</evidence>
<dbReference type="InterPro" id="IPR039424">
    <property type="entry name" value="SBP_5"/>
</dbReference>
<dbReference type="PROSITE" id="PS51318">
    <property type="entry name" value="TAT"/>
    <property type="match status" value="1"/>
</dbReference>